<reference evidence="7 8" key="1">
    <citation type="journal article" date="2010" name="Stand. Genomic Sci.">
        <title>Complete genome sequence of Methanoplanus petrolearius type strain (SEBR 4847).</title>
        <authorList>
            <person name="Brambilla E."/>
            <person name="Djao O.D."/>
            <person name="Daligault H."/>
            <person name="Lapidus A."/>
            <person name="Lucas S."/>
            <person name="Hammon N."/>
            <person name="Nolan M."/>
            <person name="Tice H."/>
            <person name="Cheng J.F."/>
            <person name="Han C."/>
            <person name="Tapia R."/>
            <person name="Goodwin L."/>
            <person name="Pitluck S."/>
            <person name="Liolios K."/>
            <person name="Ivanova N."/>
            <person name="Mavromatis K."/>
            <person name="Mikhailova N."/>
            <person name="Pati A."/>
            <person name="Chen A."/>
            <person name="Palaniappan K."/>
            <person name="Land M."/>
            <person name="Hauser L."/>
            <person name="Chang Y.J."/>
            <person name="Jeffries C.D."/>
            <person name="Rohde M."/>
            <person name="Spring S."/>
            <person name="Sikorski J."/>
            <person name="Goker M."/>
            <person name="Woyke T."/>
            <person name="Bristow J."/>
            <person name="Eisen J.A."/>
            <person name="Markowitz V."/>
            <person name="Hugenholtz P."/>
            <person name="Kyrpides N.C."/>
            <person name="Klenk H.P."/>
        </authorList>
    </citation>
    <scope>NUCLEOTIDE SEQUENCE [LARGE SCALE GENOMIC DNA]</scope>
    <source>
        <strain evidence="8">DSM 11571 / OCM 486 / SEBR 4847</strain>
    </source>
</reference>
<dbReference type="EMBL" id="CP002117">
    <property type="protein sequence ID" value="ADN35490.1"/>
    <property type="molecule type" value="Genomic_DNA"/>
</dbReference>
<dbReference type="RefSeq" id="WP_013328668.1">
    <property type="nucleotide sequence ID" value="NC_014507.1"/>
</dbReference>
<evidence type="ECO:0000256" key="1">
    <source>
        <dbReference type="ARBA" id="ARBA00022490"/>
    </source>
</evidence>
<dbReference type="Proteomes" id="UP000006565">
    <property type="component" value="Chromosome"/>
</dbReference>
<dbReference type="eggNOG" id="arCOG04462">
    <property type="taxonomic scope" value="Archaea"/>
</dbReference>
<dbReference type="UniPathway" id="UPA00074">
    <property type="reaction ID" value="UER00128"/>
</dbReference>
<keyword evidence="2 6" id="KW-0436">Ligase</keyword>
<name>E1RIH7_METP4</name>
<evidence type="ECO:0000256" key="6">
    <source>
        <dbReference type="HAMAP-Rule" id="MF_01926"/>
    </source>
</evidence>
<evidence type="ECO:0000256" key="2">
    <source>
        <dbReference type="ARBA" id="ARBA00022598"/>
    </source>
</evidence>
<keyword evidence="1 6" id="KW-0963">Cytoplasm</keyword>
<dbReference type="GO" id="GO:0006189">
    <property type="term" value="P:'de novo' IMP biosynthetic process"/>
    <property type="evidence" value="ECO:0007669"/>
    <property type="project" value="UniProtKB-UniRule"/>
</dbReference>
<dbReference type="GO" id="GO:0005524">
    <property type="term" value="F:ATP binding"/>
    <property type="evidence" value="ECO:0007669"/>
    <property type="project" value="UniProtKB-UniRule"/>
</dbReference>
<dbReference type="GeneID" id="9743165"/>
<proteinExistence type="inferred from homology"/>
<protein>
    <recommendedName>
        <fullName evidence="6">Phosphoribosylformylglycinamidine synthase subunit PurS</fullName>
        <shortName evidence="6">FGAM synthase</shortName>
        <ecNumber evidence="6">6.3.5.3</ecNumber>
    </recommendedName>
    <alternativeName>
        <fullName evidence="6">Formylglycinamide ribonucleotide amidotransferase subunit III</fullName>
        <shortName evidence="6">FGAR amidotransferase III</shortName>
        <shortName evidence="6">FGAR-AT III</shortName>
    </alternativeName>
    <alternativeName>
        <fullName evidence="6">Phosphoribosylformylglycinamidine synthase subunit III</fullName>
    </alternativeName>
</protein>
<comment type="function">
    <text evidence="6">Part of the phosphoribosylformylglycinamidine synthase complex involved in the purines biosynthetic pathway. Catalyzes the ATP-dependent conversion of formylglycinamide ribonucleotide (FGAR) and glutamine to yield formylglycinamidine ribonucleotide (FGAM) and glutamate. The FGAM synthase complex is composed of three subunits. PurQ produces an ammonia molecule by converting glutamine to glutamate. PurL transfers the ammonia molecule to FGAR to form FGAM in an ATP-dependent manner. PurS interacts with PurQ and PurL and is thought to assist in the transfer of the ammonia molecule from PurQ to PurL.</text>
</comment>
<comment type="catalytic activity">
    <reaction evidence="6">
        <text>N(2)-formyl-N(1)-(5-phospho-beta-D-ribosyl)glycinamide + L-glutamine + ATP + H2O = 2-formamido-N(1)-(5-O-phospho-beta-D-ribosyl)acetamidine + L-glutamate + ADP + phosphate + H(+)</text>
        <dbReference type="Rhea" id="RHEA:17129"/>
        <dbReference type="ChEBI" id="CHEBI:15377"/>
        <dbReference type="ChEBI" id="CHEBI:15378"/>
        <dbReference type="ChEBI" id="CHEBI:29985"/>
        <dbReference type="ChEBI" id="CHEBI:30616"/>
        <dbReference type="ChEBI" id="CHEBI:43474"/>
        <dbReference type="ChEBI" id="CHEBI:58359"/>
        <dbReference type="ChEBI" id="CHEBI:147286"/>
        <dbReference type="ChEBI" id="CHEBI:147287"/>
        <dbReference type="ChEBI" id="CHEBI:456216"/>
        <dbReference type="EC" id="6.3.5.3"/>
    </reaction>
</comment>
<sequence length="82" mass="9082">MKFSLKITISLKKGMLDPEALAIKHALDNLSFNVESLGTARVFFIEVDESSEDAARQKGQDMCDRLLANPVIHSYEIEVSGV</sequence>
<keyword evidence="5 6" id="KW-0067">ATP-binding</keyword>
<dbReference type="GO" id="GO:0005737">
    <property type="term" value="C:cytoplasm"/>
    <property type="evidence" value="ECO:0007669"/>
    <property type="project" value="UniProtKB-SubCell"/>
</dbReference>
<dbReference type="NCBIfam" id="NF004630">
    <property type="entry name" value="PRK05974.1"/>
    <property type="match status" value="1"/>
</dbReference>
<dbReference type="Pfam" id="PF02700">
    <property type="entry name" value="PurS"/>
    <property type="match status" value="1"/>
</dbReference>
<dbReference type="InterPro" id="IPR036604">
    <property type="entry name" value="PurS-like_sf"/>
</dbReference>
<comment type="subcellular location">
    <subcellularLocation>
        <location evidence="6">Cytoplasm</location>
    </subcellularLocation>
</comment>
<accession>E1RIH7</accession>
<keyword evidence="3 6" id="KW-0547">Nucleotide-binding</keyword>
<keyword evidence="8" id="KW-1185">Reference proteome</keyword>
<dbReference type="AlphaFoldDB" id="E1RIH7"/>
<dbReference type="SUPFAM" id="SSF82697">
    <property type="entry name" value="PurS-like"/>
    <property type="match status" value="1"/>
</dbReference>
<evidence type="ECO:0000313" key="7">
    <source>
        <dbReference type="EMBL" id="ADN35490.1"/>
    </source>
</evidence>
<dbReference type="KEGG" id="mpi:Mpet_0716"/>
<dbReference type="HAMAP" id="MF_01926">
    <property type="entry name" value="PurS"/>
    <property type="match status" value="1"/>
</dbReference>
<dbReference type="STRING" id="679926.Mpet_0716"/>
<dbReference type="InterPro" id="IPR003850">
    <property type="entry name" value="PurS"/>
</dbReference>
<evidence type="ECO:0000256" key="5">
    <source>
        <dbReference type="ARBA" id="ARBA00022840"/>
    </source>
</evidence>
<dbReference type="Gene3D" id="3.30.1280.10">
    <property type="entry name" value="Phosphoribosylformylglycinamidine synthase subunit PurS"/>
    <property type="match status" value="1"/>
</dbReference>
<dbReference type="HOGENOM" id="CLU_164833_0_0_2"/>
<dbReference type="EC" id="6.3.5.3" evidence="6"/>
<comment type="subunit">
    <text evidence="6">Part of the FGAM synthase complex composed of 1 PurL, 1 PurQ and 2 PurS subunits.</text>
</comment>
<gene>
    <name evidence="6" type="primary">purS</name>
    <name evidence="7" type="ordered locus">Mpet_0716</name>
</gene>
<comment type="pathway">
    <text evidence="6">Purine metabolism; IMP biosynthesis via de novo pathway; 5-amino-1-(5-phospho-D-ribosyl)imidazole from N(2)-formyl-N(1)-(5-phospho-D-ribosyl)glycinamide: step 1/2.</text>
</comment>
<dbReference type="NCBIfam" id="TIGR00302">
    <property type="entry name" value="phosphoribosylformylglycinamidine synthase subunit PurS"/>
    <property type="match status" value="1"/>
</dbReference>
<dbReference type="PANTHER" id="PTHR34696">
    <property type="entry name" value="PHOSPHORIBOSYLFORMYLGLYCINAMIDINE SYNTHASE SUBUNIT PURS"/>
    <property type="match status" value="1"/>
</dbReference>
<evidence type="ECO:0000256" key="3">
    <source>
        <dbReference type="ARBA" id="ARBA00022741"/>
    </source>
</evidence>
<dbReference type="PANTHER" id="PTHR34696:SF1">
    <property type="entry name" value="PHOSPHORIBOSYLFORMYLGLYCINAMIDINE SYNTHASE SUBUNIT PURS"/>
    <property type="match status" value="1"/>
</dbReference>
<dbReference type="OrthoDB" id="56303at2157"/>
<comment type="similarity">
    <text evidence="6">Belongs to the PurS family.</text>
</comment>
<organism evidence="7 8">
    <name type="scientific">Methanolacinia petrolearia (strain DSM 11571 / OCM 486 / SEBR 4847)</name>
    <name type="common">Methanoplanus petrolearius</name>
    <dbReference type="NCBI Taxonomy" id="679926"/>
    <lineage>
        <taxon>Archaea</taxon>
        <taxon>Methanobacteriati</taxon>
        <taxon>Methanobacteriota</taxon>
        <taxon>Stenosarchaea group</taxon>
        <taxon>Methanomicrobia</taxon>
        <taxon>Methanomicrobiales</taxon>
        <taxon>Methanomicrobiaceae</taxon>
        <taxon>Methanolacinia</taxon>
    </lineage>
</organism>
<keyword evidence="4 6" id="KW-0658">Purine biosynthesis</keyword>
<dbReference type="GO" id="GO:0004642">
    <property type="term" value="F:phosphoribosylformylglycinamidine synthase activity"/>
    <property type="evidence" value="ECO:0007669"/>
    <property type="project" value="UniProtKB-UniRule"/>
</dbReference>
<evidence type="ECO:0000313" key="8">
    <source>
        <dbReference type="Proteomes" id="UP000006565"/>
    </source>
</evidence>
<evidence type="ECO:0000256" key="4">
    <source>
        <dbReference type="ARBA" id="ARBA00022755"/>
    </source>
</evidence>